<dbReference type="EMBL" id="SMFO01000001">
    <property type="protein sequence ID" value="TDE06608.1"/>
    <property type="molecule type" value="Genomic_DNA"/>
</dbReference>
<keyword evidence="3" id="KW-1185">Reference proteome</keyword>
<proteinExistence type="predicted"/>
<gene>
    <name evidence="2" type="ORF">E0F98_03065</name>
</gene>
<dbReference type="Proteomes" id="UP000294597">
    <property type="component" value="Unassembled WGS sequence"/>
</dbReference>
<sequence length="195" mass="22245">MKRTITFLFLGLTLGANAQNNSVEKSMFGIQTGLVGIWLNNETKLSNSIALRTEIGMEHDFTVGDHYDGAGFILQPVLTIEPRYYYNLEKRNTKSYVTTKNSGNYISIKTSYHPDWFVLGLDDKITKTADLAIIPTWGIKRQIGSHFTYETAIGLGYRVVYLKENYNNGNYQNVDGAEKRNQYTPHFHLRIGYTL</sequence>
<keyword evidence="1" id="KW-0732">Signal</keyword>
<feature type="chain" id="PRO_5020479164" description="DUF3575 domain-containing protein" evidence="1">
    <location>
        <begin position="19"/>
        <end position="195"/>
    </location>
</feature>
<reference evidence="2 3" key="1">
    <citation type="submission" date="2019-03" db="EMBL/GenBank/DDBJ databases">
        <title>Flavobacterium TSA-D2 sp. nov., isolated from arctic soil.</title>
        <authorList>
            <person name="Chaudhary D.K."/>
        </authorList>
    </citation>
    <scope>NUCLEOTIDE SEQUENCE [LARGE SCALE GENOMIC DNA]</scope>
    <source>
        <strain evidence="2 3">TSA-D2</strain>
    </source>
</reference>
<comment type="caution">
    <text evidence="2">The sequence shown here is derived from an EMBL/GenBank/DDBJ whole genome shotgun (WGS) entry which is preliminary data.</text>
</comment>
<feature type="signal peptide" evidence="1">
    <location>
        <begin position="1"/>
        <end position="18"/>
    </location>
</feature>
<dbReference type="AlphaFoldDB" id="A0A4V6PFJ6"/>
<dbReference type="RefSeq" id="WP_132109061.1">
    <property type="nucleotide sequence ID" value="NZ_SMFO01000001.1"/>
</dbReference>
<evidence type="ECO:0000256" key="1">
    <source>
        <dbReference type="SAM" id="SignalP"/>
    </source>
</evidence>
<protein>
    <recommendedName>
        <fullName evidence="4">DUF3575 domain-containing protein</fullName>
    </recommendedName>
</protein>
<organism evidence="2 3">
    <name type="scientific">Flavobacterium hiemivividum</name>
    <dbReference type="NCBI Taxonomy" id="2541734"/>
    <lineage>
        <taxon>Bacteria</taxon>
        <taxon>Pseudomonadati</taxon>
        <taxon>Bacteroidota</taxon>
        <taxon>Flavobacteriia</taxon>
        <taxon>Flavobacteriales</taxon>
        <taxon>Flavobacteriaceae</taxon>
        <taxon>Flavobacterium</taxon>
    </lineage>
</organism>
<accession>A0A4V6PFJ6</accession>
<name>A0A4V6PFJ6_9FLAO</name>
<evidence type="ECO:0000313" key="2">
    <source>
        <dbReference type="EMBL" id="TDE06608.1"/>
    </source>
</evidence>
<evidence type="ECO:0000313" key="3">
    <source>
        <dbReference type="Proteomes" id="UP000294597"/>
    </source>
</evidence>
<evidence type="ECO:0008006" key="4">
    <source>
        <dbReference type="Google" id="ProtNLM"/>
    </source>
</evidence>